<dbReference type="PANTHER" id="PTHR12214">
    <property type="entry name" value="GC-RICH SEQUENCE DNA-BINDING FACTOR"/>
    <property type="match status" value="1"/>
</dbReference>
<sequence>MDAEEDLQPQFTIKKRAKKPRPSTSSIRSFSSAQDDDTPTPAAESGAGPQDDTQEDGNVAVVRARGKKTPAGRVRDREAGKSKGRISFGGDEEEGDDGDTSFVKRSSPASTPRRLLRPSVGLPSPTTAPSAPSPATPSAAPSTSQSVYSKEYLEDLKRSQLSTPRNGAALADDGAVGGYDDLTKSKFGADQLDDTTAASSTSTIPTTAAISLAKQRREEMRKAGVNPASRGDGFVSLDVGFANKGGESRLVREEDELGEGDEDLAAYTGADIRLPLGKRANTAAAAQMRAEMGEMIEDVEMDVRDDDEEMREWEEAQIRRAGGAREVEKADRKDEGRTGVYRPAPIPQTSTLPSLASTTSRLAAMLSTLTTSHQLDSSSLAHFEKERQDLDTQEKELREEVQKVEKKSRWFDEFKEEVEDWGAFLDEKFPQLEKIESEYLAIQRERFDIVSRRRYADDADDVALFTGASVPSVFRTASSDAAAAPIETDEEEQEEQPRSQARNARRAERETRSASATTSAYPDPVDSAGYFSDSALSPSQSTDLSAALSSLHESLTSLFSDVKAPSFRDPSLGILQRFEEWRATWKDEYAMMFAGLSLSQVWEFWARVEMAGWNPFEIHELPRTSADLSAYSWHKALSSYGHSSAAPNEDDLDEEEADESTEVVNAVVASVVIPRLSALAKAAYDPFSSRQTVAALKLVDEISYCVETNSPKFENLVHSFLSRLRLAVAQSQSLILPYQASLSLPSLAYDPTTFTARLNFLHRQLKLIRTCSRWRRYMRALRVPAVPETFETAGGETVEVETGAGATFDELVQRELVARTVLPVLEAAWASGGEEVAKKIIDALPKDIPPALRRRLEGAEVAQR</sequence>
<organism evidence="5">
    <name type="scientific">Rhodotorula toruloides</name>
    <name type="common">Yeast</name>
    <name type="synonym">Rhodosporidium toruloides</name>
    <dbReference type="NCBI Taxonomy" id="5286"/>
    <lineage>
        <taxon>Eukaryota</taxon>
        <taxon>Fungi</taxon>
        <taxon>Dikarya</taxon>
        <taxon>Basidiomycota</taxon>
        <taxon>Pucciniomycotina</taxon>
        <taxon>Microbotryomycetes</taxon>
        <taxon>Sporidiobolales</taxon>
        <taxon>Sporidiobolaceae</taxon>
        <taxon>Rhodotorula</taxon>
    </lineage>
</organism>
<dbReference type="GO" id="GO:0003677">
    <property type="term" value="F:DNA binding"/>
    <property type="evidence" value="ECO:0007669"/>
    <property type="project" value="InterPro"/>
</dbReference>
<dbReference type="PANTHER" id="PTHR12214:SF0">
    <property type="entry name" value="LD29489P"/>
    <property type="match status" value="1"/>
</dbReference>
<feature type="compositionally biased region" description="Basic and acidic residues" evidence="4">
    <location>
        <begin position="318"/>
        <end position="337"/>
    </location>
</feature>
<evidence type="ECO:0000256" key="1">
    <source>
        <dbReference type="ARBA" id="ARBA00004123"/>
    </source>
</evidence>
<dbReference type="EMBL" id="LK052944">
    <property type="protein sequence ID" value="CDR44447.1"/>
    <property type="molecule type" value="Genomic_DNA"/>
</dbReference>
<evidence type="ECO:0000256" key="2">
    <source>
        <dbReference type="ARBA" id="ARBA00023242"/>
    </source>
</evidence>
<feature type="compositionally biased region" description="Low complexity" evidence="4">
    <location>
        <begin position="23"/>
        <end position="32"/>
    </location>
</feature>
<dbReference type="OrthoDB" id="429427at2759"/>
<feature type="region of interest" description="Disordered" evidence="4">
    <location>
        <begin position="479"/>
        <end position="525"/>
    </location>
</feature>
<protein>
    <submittedName>
        <fullName evidence="5">RHTO0S09e04346g1_1</fullName>
    </submittedName>
</protein>
<comment type="subcellular location">
    <subcellularLocation>
        <location evidence="1">Nucleus</location>
    </subcellularLocation>
</comment>
<reference evidence="5" key="1">
    <citation type="journal article" date="2014" name="Genome Announc.">
        <title>Draft genome sequence of Rhodosporidium toruloides CECT1137, an oleaginous yeast of biotechnological interest.</title>
        <authorList>
            <person name="Morin N."/>
            <person name="Calcas X."/>
            <person name="Devillers H."/>
            <person name="Durrens P."/>
            <person name="Sherman D.J."/>
            <person name="Nicaud J.-M."/>
            <person name="Neuveglise C."/>
        </authorList>
    </citation>
    <scope>NUCLEOTIDE SEQUENCE</scope>
    <source>
        <strain evidence="5">CECT1137</strain>
    </source>
</reference>
<evidence type="ECO:0000313" key="5">
    <source>
        <dbReference type="EMBL" id="CDR44447.1"/>
    </source>
</evidence>
<feature type="compositionally biased region" description="Low complexity" evidence="4">
    <location>
        <begin position="195"/>
        <end position="211"/>
    </location>
</feature>
<evidence type="ECO:0000256" key="3">
    <source>
        <dbReference type="SAM" id="Coils"/>
    </source>
</evidence>
<dbReference type="InterPro" id="IPR012890">
    <property type="entry name" value="GCFC2-like"/>
</dbReference>
<evidence type="ECO:0000256" key="4">
    <source>
        <dbReference type="SAM" id="MobiDB-lite"/>
    </source>
</evidence>
<dbReference type="InterPro" id="IPR028211">
    <property type="entry name" value="Ntr2"/>
</dbReference>
<keyword evidence="3" id="KW-0175">Coiled coil</keyword>
<gene>
    <name evidence="5" type="ORF">RHTO0S_09e04346g</name>
</gene>
<dbReference type="GO" id="GO:0000390">
    <property type="term" value="P:spliceosomal complex disassembly"/>
    <property type="evidence" value="ECO:0007669"/>
    <property type="project" value="InterPro"/>
</dbReference>
<dbReference type="GO" id="GO:0071008">
    <property type="term" value="C:U2-type post-mRNA release spliceosomal complex"/>
    <property type="evidence" value="ECO:0007669"/>
    <property type="project" value="InterPro"/>
</dbReference>
<feature type="region of interest" description="Disordered" evidence="4">
    <location>
        <begin position="1"/>
        <end position="240"/>
    </location>
</feature>
<feature type="compositionally biased region" description="Low complexity" evidence="4">
    <location>
        <begin position="167"/>
        <end position="180"/>
    </location>
</feature>
<dbReference type="AlphaFoldDB" id="A0A061B3C7"/>
<keyword evidence="2" id="KW-0539">Nucleus</keyword>
<accession>A0A061B3C7</accession>
<proteinExistence type="predicted"/>
<dbReference type="Pfam" id="PF15458">
    <property type="entry name" value="NTR2"/>
    <property type="match status" value="1"/>
</dbReference>
<name>A0A061B3C7_RHOTO</name>
<feature type="region of interest" description="Disordered" evidence="4">
    <location>
        <begin position="318"/>
        <end position="354"/>
    </location>
</feature>
<feature type="compositionally biased region" description="Acidic residues" evidence="4">
    <location>
        <begin position="90"/>
        <end position="99"/>
    </location>
</feature>
<feature type="coiled-coil region" evidence="3">
    <location>
        <begin position="380"/>
        <end position="407"/>
    </location>
</feature>